<name>A0A0A7GE10_GEOAI</name>
<dbReference type="Gene3D" id="3.30.450.40">
    <property type="match status" value="1"/>
</dbReference>
<dbReference type="KEGG" id="gac:GACE_1241"/>
<feature type="domain" description="PAS fold-4" evidence="1">
    <location>
        <begin position="135"/>
        <end position="233"/>
    </location>
</feature>
<dbReference type="AlphaFoldDB" id="A0A0A7GE10"/>
<dbReference type="SUPFAM" id="SSF55785">
    <property type="entry name" value="PYP-like sensor domain (PAS domain)"/>
    <property type="match status" value="1"/>
</dbReference>
<protein>
    <submittedName>
        <fullName evidence="2">Signal-transducing histidine kinase, putative</fullName>
    </submittedName>
</protein>
<dbReference type="HOGENOM" id="CLU_587441_0_0_2"/>
<evidence type="ECO:0000313" key="2">
    <source>
        <dbReference type="EMBL" id="AIY90280.1"/>
    </source>
</evidence>
<keyword evidence="2" id="KW-0418">Kinase</keyword>
<dbReference type="Pfam" id="PF08448">
    <property type="entry name" value="PAS_4"/>
    <property type="match status" value="1"/>
</dbReference>
<sequence length="465" mass="52863">MEPISQVFENFPLYTMLVDEDHSLVYMNRILRNDIDGKLKGVISRYCPDASDGASHPQDCPLCESIRKGYVPVKFELRDFSRNLWLATAVCPLHTKNQNEKRLFLCIFWDPHEAKLNELLKGELKRNEEIYRAIFDNTPNMVGIFTGDGVIVDANAVMAECFGPDLAGRNIKDVLPKEVSEKWMNYIANVVERRRRIAFEFSCNGRHYLVSMVPVDLAGERHCLLIGRDVTEMKHREMLLRTLIRIEMLVDSEKDRKKLLEEVCSELSSFPNYLLVRIDLVGKDRLSVVSGNLADAAGDMHCRVMERAIRHGVSVSMKVDVCDENCTLRNLSGSDEIWITSLPLRADGVSGALTVFHSGSLSQEELAILETLSADISFALRAFELEEIRMKAYEKIEDIVYRSAILTDEIKNALTVISGIAELKISGVESAKILEQVDRIKKILDEIDNGWIESEKLKKFLKKYV</sequence>
<dbReference type="STRING" id="565033.GACE_1241"/>
<dbReference type="InterPro" id="IPR035965">
    <property type="entry name" value="PAS-like_dom_sf"/>
</dbReference>
<dbReference type="eggNOG" id="arCOG03931">
    <property type="taxonomic scope" value="Archaea"/>
</dbReference>
<gene>
    <name evidence="2" type="ORF">GACE_1241</name>
</gene>
<organism evidence="2 3">
    <name type="scientific">Geoglobus acetivorans</name>
    <dbReference type="NCBI Taxonomy" id="565033"/>
    <lineage>
        <taxon>Archaea</taxon>
        <taxon>Methanobacteriati</taxon>
        <taxon>Methanobacteriota</taxon>
        <taxon>Archaeoglobi</taxon>
        <taxon>Archaeoglobales</taxon>
        <taxon>Archaeoglobaceae</taxon>
        <taxon>Geoglobus</taxon>
    </lineage>
</organism>
<dbReference type="InterPro" id="IPR013656">
    <property type="entry name" value="PAS_4"/>
</dbReference>
<dbReference type="GO" id="GO:0016301">
    <property type="term" value="F:kinase activity"/>
    <property type="evidence" value="ECO:0007669"/>
    <property type="project" value="UniProtKB-KW"/>
</dbReference>
<proteinExistence type="predicted"/>
<dbReference type="Proteomes" id="UP000030624">
    <property type="component" value="Chromosome"/>
</dbReference>
<reference evidence="2 3" key="1">
    <citation type="journal article" date="2015" name="Appl. Environ. Microbiol.">
        <title>The Geoglobus acetivorans genome: Fe(III) reduction, acetate utilization, autotrophic growth, and degradation of aromatic compounds in a hyperthermophilic archaeon.</title>
        <authorList>
            <person name="Mardanov A.V."/>
            <person name="Slododkina G.B."/>
            <person name="Slobodkin A.I."/>
            <person name="Beletsky A.V."/>
            <person name="Gavrilov S.N."/>
            <person name="Kublanov I.V."/>
            <person name="Bonch-Osmolovskaya E.A."/>
            <person name="Skryabin K.G."/>
            <person name="Ravin N.V."/>
        </authorList>
    </citation>
    <scope>NUCLEOTIDE SEQUENCE [LARGE SCALE GENOMIC DNA]</scope>
    <source>
        <strain evidence="2 3">SBH6</strain>
    </source>
</reference>
<dbReference type="InterPro" id="IPR000014">
    <property type="entry name" value="PAS"/>
</dbReference>
<evidence type="ECO:0000259" key="1">
    <source>
        <dbReference type="Pfam" id="PF08448"/>
    </source>
</evidence>
<dbReference type="EMBL" id="CP009552">
    <property type="protein sequence ID" value="AIY90280.1"/>
    <property type="molecule type" value="Genomic_DNA"/>
</dbReference>
<evidence type="ECO:0000313" key="3">
    <source>
        <dbReference type="Proteomes" id="UP000030624"/>
    </source>
</evidence>
<dbReference type="InterPro" id="IPR029016">
    <property type="entry name" value="GAF-like_dom_sf"/>
</dbReference>
<dbReference type="eggNOG" id="arCOG06536">
    <property type="taxonomic scope" value="Archaea"/>
</dbReference>
<dbReference type="NCBIfam" id="TIGR00229">
    <property type="entry name" value="sensory_box"/>
    <property type="match status" value="1"/>
</dbReference>
<keyword evidence="2" id="KW-0808">Transferase</keyword>
<dbReference type="Gene3D" id="3.30.450.20">
    <property type="entry name" value="PAS domain"/>
    <property type="match status" value="1"/>
</dbReference>
<accession>A0A0A7GE10</accession>